<keyword evidence="7" id="KW-0808">Transferase</keyword>
<dbReference type="RefSeq" id="XP_064733891.1">
    <property type="nucleotide sequence ID" value="XM_064871438.1"/>
</dbReference>
<evidence type="ECO:0000313" key="7">
    <source>
        <dbReference type="EMBL" id="KAK5945801.1"/>
    </source>
</evidence>
<dbReference type="Proteomes" id="UP001334248">
    <property type="component" value="Unassembled WGS sequence"/>
</dbReference>
<dbReference type="EMBL" id="JAVHJV010000002">
    <property type="protein sequence ID" value="KAK5945801.1"/>
    <property type="molecule type" value="Genomic_DNA"/>
</dbReference>
<evidence type="ECO:0000256" key="1">
    <source>
        <dbReference type="ARBA" id="ARBA00004167"/>
    </source>
</evidence>
<dbReference type="GO" id="GO:0016757">
    <property type="term" value="F:glycosyltransferase activity"/>
    <property type="evidence" value="ECO:0007669"/>
    <property type="project" value="UniProtKB-KW"/>
</dbReference>
<keyword evidence="2" id="KW-0812">Transmembrane</keyword>
<organism evidence="7 8">
    <name type="scientific">Knufia obscura</name>
    <dbReference type="NCBI Taxonomy" id="1635080"/>
    <lineage>
        <taxon>Eukaryota</taxon>
        <taxon>Fungi</taxon>
        <taxon>Dikarya</taxon>
        <taxon>Ascomycota</taxon>
        <taxon>Pezizomycotina</taxon>
        <taxon>Eurotiomycetes</taxon>
        <taxon>Chaetothyriomycetidae</taxon>
        <taxon>Chaetothyriales</taxon>
        <taxon>Trichomeriaceae</taxon>
        <taxon>Knufia</taxon>
    </lineage>
</organism>
<evidence type="ECO:0000256" key="2">
    <source>
        <dbReference type="ARBA" id="ARBA00022692"/>
    </source>
</evidence>
<evidence type="ECO:0000256" key="5">
    <source>
        <dbReference type="SAM" id="SignalP"/>
    </source>
</evidence>
<feature type="signal peptide" evidence="5">
    <location>
        <begin position="1"/>
        <end position="26"/>
    </location>
</feature>
<dbReference type="Pfam" id="PF04991">
    <property type="entry name" value="LicD"/>
    <property type="match status" value="1"/>
</dbReference>
<dbReference type="PANTHER" id="PTHR15407:SF32">
    <property type="entry name" value="PROTEIN (MNN4), PUTATIVE (AFU_ORTHOLOGUE AFUA_1G03790)-RELATED"/>
    <property type="match status" value="1"/>
</dbReference>
<dbReference type="PANTHER" id="PTHR15407">
    <property type="entry name" value="FUKUTIN-RELATED"/>
    <property type="match status" value="1"/>
</dbReference>
<gene>
    <name evidence="7" type="primary">MNN4_1</name>
    <name evidence="7" type="ORF">PMZ80_003009</name>
</gene>
<comment type="caution">
    <text evidence="7">The sequence shown here is derived from an EMBL/GenBank/DDBJ whole genome shotgun (WGS) entry which is preliminary data.</text>
</comment>
<evidence type="ECO:0000256" key="3">
    <source>
        <dbReference type="ARBA" id="ARBA00022989"/>
    </source>
</evidence>
<sequence>MRLLPCLQTITISLILLSTNVPTTLADADFLDVRTNLTTSRSGKPGDPKDKYFHESTFHPHYDGRFAAKEVNKEVRLAHLTALMQTFLSTMSDIGAETWIMHGTLLGWWWNGKILPWDSDIDVQVSESTIAFLAKYYNMTEYRYSLPGVKRGRTYLLEINPHYIIRDQADRLNVIDARWIDTENGLFIDVSTVRPDDERRKNGVEGALMSKDKHEYLELDIFPLRDSKFEGIHVKIPFEYARLLGNEYGSQALIATEFEHHRFNETTKVWEPVVQQGWHFRREKKREGKIPHGRECRGRLELVSQTRAR</sequence>
<dbReference type="InterPro" id="IPR007074">
    <property type="entry name" value="LicD/FKTN/FKRP_NTP_transf"/>
</dbReference>
<proteinExistence type="predicted"/>
<keyword evidence="4" id="KW-0472">Membrane</keyword>
<keyword evidence="3" id="KW-1133">Transmembrane helix</keyword>
<feature type="domain" description="LicD/FKTN/FKRP nucleotidyltransferase" evidence="6">
    <location>
        <begin position="97"/>
        <end position="199"/>
    </location>
</feature>
<keyword evidence="5" id="KW-0732">Signal</keyword>
<keyword evidence="7" id="KW-0328">Glycosyltransferase</keyword>
<comment type="subcellular location">
    <subcellularLocation>
        <location evidence="1">Membrane</location>
        <topology evidence="1">Single-pass membrane protein</topology>
    </subcellularLocation>
</comment>
<evidence type="ECO:0000313" key="8">
    <source>
        <dbReference type="Proteomes" id="UP001334248"/>
    </source>
</evidence>
<evidence type="ECO:0000259" key="6">
    <source>
        <dbReference type="Pfam" id="PF04991"/>
    </source>
</evidence>
<name>A0ABR0RYY8_9EURO</name>
<dbReference type="InterPro" id="IPR009644">
    <property type="entry name" value="FKTN/MNN4/W02B3.4-1"/>
</dbReference>
<dbReference type="GeneID" id="89996458"/>
<accession>A0ABR0RYY8</accession>
<evidence type="ECO:0000256" key="4">
    <source>
        <dbReference type="ARBA" id="ARBA00023136"/>
    </source>
</evidence>
<keyword evidence="8" id="KW-1185">Reference proteome</keyword>
<reference evidence="7 8" key="1">
    <citation type="journal article" date="2023" name="Res Sq">
        <title>Genomic and morphological characterization of Knufia obscura isolated from the Mars 2020 spacecraft assembly facility.</title>
        <authorList>
            <person name="Chander A.M."/>
            <person name="Teixeira M.M."/>
            <person name="Singh N.K."/>
            <person name="Williams M.P."/>
            <person name="Parker C.W."/>
            <person name="Leo P."/>
            <person name="Stajich J.E."/>
            <person name="Torok T."/>
            <person name="Tighe S."/>
            <person name="Mason C.E."/>
            <person name="Venkateswaran K."/>
        </authorList>
    </citation>
    <scope>NUCLEOTIDE SEQUENCE [LARGE SCALE GENOMIC DNA]</scope>
    <source>
        <strain evidence="7 8">CCFEE 5817</strain>
    </source>
</reference>
<feature type="chain" id="PRO_5045556199" evidence="5">
    <location>
        <begin position="27"/>
        <end position="309"/>
    </location>
</feature>
<protein>
    <submittedName>
        <fullName evidence="7">Mannosyltransferase</fullName>
    </submittedName>
</protein>